<evidence type="ECO:0000256" key="1">
    <source>
        <dbReference type="SAM" id="MobiDB-lite"/>
    </source>
</evidence>
<dbReference type="InterPro" id="IPR011990">
    <property type="entry name" value="TPR-like_helical_dom_sf"/>
</dbReference>
<gene>
    <name evidence="2" type="ORF">GALL_464110</name>
</gene>
<evidence type="ECO:0000313" key="2">
    <source>
        <dbReference type="EMBL" id="OIQ71970.1"/>
    </source>
</evidence>
<dbReference type="EMBL" id="MLJW01003478">
    <property type="protein sequence ID" value="OIQ71970.1"/>
    <property type="molecule type" value="Genomic_DNA"/>
</dbReference>
<organism evidence="2">
    <name type="scientific">mine drainage metagenome</name>
    <dbReference type="NCBI Taxonomy" id="410659"/>
    <lineage>
        <taxon>unclassified sequences</taxon>
        <taxon>metagenomes</taxon>
        <taxon>ecological metagenomes</taxon>
    </lineage>
</organism>
<sequence>MAGAPEASKLDKAGQIELRIVAAGARLDLGQVDAALVTLTCPELNTKSAEWSGRLRYAYADALLASGREEEALLWFQNAAASDPEQLTDAVERIDQLNGISFELDDEEDLEDDIDEEGSDDELVDSDD</sequence>
<dbReference type="SUPFAM" id="SSF48452">
    <property type="entry name" value="TPR-like"/>
    <property type="match status" value="1"/>
</dbReference>
<proteinExistence type="predicted"/>
<accession>A0A1J5PLD8</accession>
<comment type="caution">
    <text evidence="2">The sequence shown here is derived from an EMBL/GenBank/DDBJ whole genome shotgun (WGS) entry which is preliminary data.</text>
</comment>
<dbReference type="AlphaFoldDB" id="A0A1J5PLD8"/>
<protein>
    <submittedName>
        <fullName evidence="2">Uncharacterized protein</fullName>
    </submittedName>
</protein>
<reference evidence="2" key="1">
    <citation type="submission" date="2016-10" db="EMBL/GenBank/DDBJ databases">
        <title>Sequence of Gallionella enrichment culture.</title>
        <authorList>
            <person name="Poehlein A."/>
            <person name="Muehling M."/>
            <person name="Daniel R."/>
        </authorList>
    </citation>
    <scope>NUCLEOTIDE SEQUENCE</scope>
</reference>
<name>A0A1J5PLD8_9ZZZZ</name>
<feature type="region of interest" description="Disordered" evidence="1">
    <location>
        <begin position="105"/>
        <end position="128"/>
    </location>
</feature>